<dbReference type="Proteomes" id="UP001153069">
    <property type="component" value="Unassembled WGS sequence"/>
</dbReference>
<organism evidence="2 3">
    <name type="scientific">Seminavis robusta</name>
    <dbReference type="NCBI Taxonomy" id="568900"/>
    <lineage>
        <taxon>Eukaryota</taxon>
        <taxon>Sar</taxon>
        <taxon>Stramenopiles</taxon>
        <taxon>Ochrophyta</taxon>
        <taxon>Bacillariophyta</taxon>
        <taxon>Bacillariophyceae</taxon>
        <taxon>Bacillariophycidae</taxon>
        <taxon>Naviculales</taxon>
        <taxon>Naviculaceae</taxon>
        <taxon>Seminavis</taxon>
    </lineage>
</organism>
<feature type="compositionally biased region" description="Basic and acidic residues" evidence="1">
    <location>
        <begin position="1"/>
        <end position="10"/>
    </location>
</feature>
<feature type="region of interest" description="Disordered" evidence="1">
    <location>
        <begin position="201"/>
        <end position="223"/>
    </location>
</feature>
<accession>A0A9N8HKU1</accession>
<name>A0A9N8HKU1_9STRA</name>
<dbReference type="EMBL" id="CAICTM010000758">
    <property type="protein sequence ID" value="CAB9516085.1"/>
    <property type="molecule type" value="Genomic_DNA"/>
</dbReference>
<sequence>MSNNKDDKGSKPPPSFNASADMFSHGISLNMDDDIGEEHTRRVGFNPSFAPTNISFEPPPMAPMLSPGMGLGGPGGAFSTAQSKTAVMSTGRPAKFQWLLSDAPTLPEFHPLERTAVFVPSTDASAVSGRISDVLRDRSIEASFDDTKGRARCVSADGVDFRVRLYRGRGQYKHGIIVEVQRRFGTSINFHSDTKAILDSAEGKTPEKPPAKPATLPLGPQDDNYSPSAGSSLGMVARMLNFPGYDAQYLALQTLTSLTDPAKMGSATAKAVSAELMSNTTNDVGAKLLMLILSSPKPQDETFDQRVMAMGVLANVLQVVSGNVPDSVKMQLRDVMKQDLRKAESNPRLAAIAARCIEHLIVSDPNARDIYLDALEVAYQVGNDRHAGLMRQAERCLEKIGAR</sequence>
<evidence type="ECO:0000313" key="2">
    <source>
        <dbReference type="EMBL" id="CAB9516085.1"/>
    </source>
</evidence>
<dbReference type="OrthoDB" id="46660at2759"/>
<feature type="compositionally biased region" description="Basic and acidic residues" evidence="1">
    <location>
        <begin position="201"/>
        <end position="210"/>
    </location>
</feature>
<reference evidence="2" key="1">
    <citation type="submission" date="2020-06" db="EMBL/GenBank/DDBJ databases">
        <authorList>
            <consortium name="Plant Systems Biology data submission"/>
        </authorList>
    </citation>
    <scope>NUCLEOTIDE SEQUENCE</scope>
    <source>
        <strain evidence="2">D6</strain>
    </source>
</reference>
<keyword evidence="3" id="KW-1185">Reference proteome</keyword>
<evidence type="ECO:0000256" key="1">
    <source>
        <dbReference type="SAM" id="MobiDB-lite"/>
    </source>
</evidence>
<dbReference type="SUPFAM" id="SSF48371">
    <property type="entry name" value="ARM repeat"/>
    <property type="match status" value="1"/>
</dbReference>
<dbReference type="AlphaFoldDB" id="A0A9N8HKU1"/>
<gene>
    <name evidence="2" type="ORF">SEMRO_759_G198290.1</name>
</gene>
<feature type="region of interest" description="Disordered" evidence="1">
    <location>
        <begin position="1"/>
        <end position="21"/>
    </location>
</feature>
<dbReference type="InterPro" id="IPR016024">
    <property type="entry name" value="ARM-type_fold"/>
</dbReference>
<evidence type="ECO:0000313" key="3">
    <source>
        <dbReference type="Proteomes" id="UP001153069"/>
    </source>
</evidence>
<proteinExistence type="predicted"/>
<comment type="caution">
    <text evidence="2">The sequence shown here is derived from an EMBL/GenBank/DDBJ whole genome shotgun (WGS) entry which is preliminary data.</text>
</comment>
<protein>
    <submittedName>
        <fullName evidence="2">Uncharacterized protein</fullName>
    </submittedName>
</protein>